<evidence type="ECO:0000313" key="4">
    <source>
        <dbReference type="Proteomes" id="UP000092573"/>
    </source>
</evidence>
<feature type="compositionally biased region" description="Basic and acidic residues" evidence="1">
    <location>
        <begin position="178"/>
        <end position="189"/>
    </location>
</feature>
<dbReference type="Proteomes" id="UP000092573">
    <property type="component" value="Chromosome"/>
</dbReference>
<feature type="signal peptide" evidence="2">
    <location>
        <begin position="1"/>
        <end position="20"/>
    </location>
</feature>
<organism evidence="3 4">
    <name type="scientific">Paenibacillus yonginensis</name>
    <dbReference type="NCBI Taxonomy" id="1462996"/>
    <lineage>
        <taxon>Bacteria</taxon>
        <taxon>Bacillati</taxon>
        <taxon>Bacillota</taxon>
        <taxon>Bacilli</taxon>
        <taxon>Bacillales</taxon>
        <taxon>Paenibacillaceae</taxon>
        <taxon>Paenibacillus</taxon>
    </lineage>
</organism>
<dbReference type="STRING" id="1462996.AWM70_04575"/>
<proteinExistence type="predicted"/>
<keyword evidence="4" id="KW-1185">Reference proteome</keyword>
<dbReference type="KEGG" id="pyg:AWM70_04575"/>
<dbReference type="AlphaFoldDB" id="A0A1B1MXL8"/>
<name>A0A1B1MXL8_9BACL</name>
<dbReference type="EMBL" id="CP014167">
    <property type="protein sequence ID" value="ANS73932.1"/>
    <property type="molecule type" value="Genomic_DNA"/>
</dbReference>
<feature type="chain" id="PRO_5038490518" description="SH3b domain-containing protein" evidence="2">
    <location>
        <begin position="21"/>
        <end position="189"/>
    </location>
</feature>
<gene>
    <name evidence="3" type="ORF">AWM70_04575</name>
</gene>
<sequence length="189" mass="20548">MMNLKATALAAGVVSLTLMAALLPAPQKAFGQAPASLQTAATPPADWDASKASPKDGEDHGHKRHHHKPFFAGYAVRTTADLIGVEKAELVNQLKAGHTLMQIVKEKKGWSESEYIGKLTEATSKRIDSAVQNGKIDAERAGKLKAALPAKFKEIVNRDWSKQLEQRDSKTGAPDGIFRQHEVKMQESN</sequence>
<reference evidence="3 4" key="1">
    <citation type="submission" date="2016-01" db="EMBL/GenBank/DDBJ databases">
        <title>Complete Genome Sequence of Paenibacillus yonginensis DCY84, a novel Plant Growth-Promoting Bacteria with Elicitation of Induced Systemic Resistance.</title>
        <authorList>
            <person name="Kim Y.J."/>
            <person name="Yang D.C."/>
            <person name="Sukweenadhi J."/>
        </authorList>
    </citation>
    <scope>NUCLEOTIDE SEQUENCE [LARGE SCALE GENOMIC DNA]</scope>
    <source>
        <strain evidence="3 4">DCY84</strain>
    </source>
</reference>
<evidence type="ECO:0000256" key="1">
    <source>
        <dbReference type="SAM" id="MobiDB-lite"/>
    </source>
</evidence>
<evidence type="ECO:0000256" key="2">
    <source>
        <dbReference type="SAM" id="SignalP"/>
    </source>
</evidence>
<feature type="region of interest" description="Disordered" evidence="1">
    <location>
        <begin position="161"/>
        <end position="189"/>
    </location>
</feature>
<evidence type="ECO:0000313" key="3">
    <source>
        <dbReference type="EMBL" id="ANS73932.1"/>
    </source>
</evidence>
<keyword evidence="2" id="KW-0732">Signal</keyword>
<accession>A0A1B1MXL8</accession>
<evidence type="ECO:0008006" key="5">
    <source>
        <dbReference type="Google" id="ProtNLM"/>
    </source>
</evidence>
<feature type="region of interest" description="Disordered" evidence="1">
    <location>
        <begin position="34"/>
        <end position="66"/>
    </location>
</feature>
<protein>
    <recommendedName>
        <fullName evidence="5">SH3b domain-containing protein</fullName>
    </recommendedName>
</protein>
<feature type="compositionally biased region" description="Basic and acidic residues" evidence="1">
    <location>
        <begin position="161"/>
        <end position="170"/>
    </location>
</feature>
<dbReference type="OrthoDB" id="2621999at2"/>
<dbReference type="RefSeq" id="WP_068694541.1">
    <property type="nucleotide sequence ID" value="NZ_CP014167.1"/>
</dbReference>